<comment type="subcellular location">
    <subcellularLocation>
        <location evidence="1">Membrane</location>
        <topology evidence="1">Multi-pass membrane protein</topology>
    </subcellularLocation>
</comment>
<feature type="repeat" description="ANK" evidence="5">
    <location>
        <begin position="7"/>
        <end position="39"/>
    </location>
</feature>
<evidence type="ECO:0000256" key="1">
    <source>
        <dbReference type="ARBA" id="ARBA00004141"/>
    </source>
</evidence>
<evidence type="ECO:0000256" key="4">
    <source>
        <dbReference type="ARBA" id="ARBA00023136"/>
    </source>
</evidence>
<accession>A0A812QHW6</accession>
<feature type="transmembrane region" description="Helical" evidence="7">
    <location>
        <begin position="397"/>
        <end position="418"/>
    </location>
</feature>
<feature type="region of interest" description="Disordered" evidence="6">
    <location>
        <begin position="571"/>
        <end position="594"/>
    </location>
</feature>
<dbReference type="GO" id="GO:0016020">
    <property type="term" value="C:membrane"/>
    <property type="evidence" value="ECO:0007669"/>
    <property type="project" value="UniProtKB-SubCell"/>
</dbReference>
<dbReference type="Gene3D" id="1.20.1740.10">
    <property type="entry name" value="Amino acid/polyamine transporter I"/>
    <property type="match status" value="1"/>
</dbReference>
<dbReference type="SUPFAM" id="SSF48403">
    <property type="entry name" value="Ankyrin repeat"/>
    <property type="match status" value="1"/>
</dbReference>
<feature type="transmembrane region" description="Helical" evidence="7">
    <location>
        <begin position="242"/>
        <end position="260"/>
    </location>
</feature>
<dbReference type="SMART" id="SM00248">
    <property type="entry name" value="ANK"/>
    <property type="match status" value="4"/>
</dbReference>
<dbReference type="Proteomes" id="UP000601435">
    <property type="component" value="Unassembled WGS sequence"/>
</dbReference>
<dbReference type="InterPro" id="IPR050367">
    <property type="entry name" value="APC_superfamily"/>
</dbReference>
<dbReference type="PANTHER" id="PTHR42770:SF7">
    <property type="entry name" value="MEMBRANE PROTEIN"/>
    <property type="match status" value="1"/>
</dbReference>
<keyword evidence="9" id="KW-1185">Reference proteome</keyword>
<dbReference type="InterPro" id="IPR036770">
    <property type="entry name" value="Ankyrin_rpt-contain_sf"/>
</dbReference>
<gene>
    <name evidence="8" type="primary">Ankk1</name>
    <name evidence="8" type="ORF">SNEC2469_LOCUS10104</name>
</gene>
<feature type="compositionally biased region" description="Polar residues" evidence="6">
    <location>
        <begin position="575"/>
        <end position="588"/>
    </location>
</feature>
<feature type="transmembrane region" description="Helical" evidence="7">
    <location>
        <begin position="267"/>
        <end position="286"/>
    </location>
</feature>
<dbReference type="PROSITE" id="PS50297">
    <property type="entry name" value="ANK_REP_REGION"/>
    <property type="match status" value="2"/>
</dbReference>
<evidence type="ECO:0000256" key="3">
    <source>
        <dbReference type="ARBA" id="ARBA00022989"/>
    </source>
</evidence>
<dbReference type="AlphaFoldDB" id="A0A812QHW6"/>
<dbReference type="PROSITE" id="PS50088">
    <property type="entry name" value="ANK_REPEAT"/>
    <property type="match status" value="2"/>
</dbReference>
<evidence type="ECO:0000256" key="5">
    <source>
        <dbReference type="PROSITE-ProRule" id="PRU00023"/>
    </source>
</evidence>
<feature type="transmembrane region" description="Helical" evidence="7">
    <location>
        <begin position="538"/>
        <end position="560"/>
    </location>
</feature>
<evidence type="ECO:0000256" key="6">
    <source>
        <dbReference type="SAM" id="MobiDB-lite"/>
    </source>
</evidence>
<feature type="transmembrane region" description="Helical" evidence="7">
    <location>
        <begin position="153"/>
        <end position="176"/>
    </location>
</feature>
<dbReference type="OrthoDB" id="425312at2759"/>
<dbReference type="EMBL" id="CAJNJA010016139">
    <property type="protein sequence ID" value="CAE7374984.1"/>
    <property type="molecule type" value="Genomic_DNA"/>
</dbReference>
<sequence>MLTVDAQQRTAGHLAARAGHVEVLKLLHAHGVDMEALDRFGRAAIHLACEHGKAPAMKYLLDCGARPGIEDNSGRNALHLACCCEDPSVGQALASQFPQLVFQSDAHGRTPLFYAALNAHPHSQGEVTKAQGTWQSCSVAAVICGDFVAWQPAFGQGIGCALIGYFVAALFYMLLVSSLTEVMSRMGDAEGPRQVAACIGPRTSFLAGLMECLKCTLIIADIAAATGALMEELTGSPSDLQPLWWLLFCALILLLNTKLMSMSVQTLMAMTLSSLAIVVIYFLFSSGRTFDLAQEAMAGGDILSDVSLLAFFKSLPAGIWCFLGLEEMLWFGKFAVDLRTNLPRALSWAYATLFILAMMTLICSLAASPGTHVTTHQKFPLLVAYFDVFGESRLTRYFALLLLFGILASLHVFTFVAGQMVTQMAEDSLLPACLAQRDGQTGAPTYSSAVVVVVALLFLEVVFQALDHQYEEIRATFTSGASICALGGYMIQLCCFILIRYRNQLEDSMFLSPFGMLGAGTALVLTIVFMASVLSSPLFHPVNFCGVAVSLALLLLAGCLHESYRRQQKRRAARSGSTILQNMETRTPQPEARA</sequence>
<keyword evidence="5" id="KW-0040">ANK repeat</keyword>
<reference evidence="8" key="1">
    <citation type="submission" date="2021-02" db="EMBL/GenBank/DDBJ databases">
        <authorList>
            <person name="Dougan E. K."/>
            <person name="Rhodes N."/>
            <person name="Thang M."/>
            <person name="Chan C."/>
        </authorList>
    </citation>
    <scope>NUCLEOTIDE SEQUENCE</scope>
</reference>
<evidence type="ECO:0000313" key="9">
    <source>
        <dbReference type="Proteomes" id="UP000601435"/>
    </source>
</evidence>
<feature type="transmembrane region" description="Helical" evidence="7">
    <location>
        <begin position="306"/>
        <end position="325"/>
    </location>
</feature>
<protein>
    <submittedName>
        <fullName evidence="8">Ankk1 protein</fullName>
    </submittedName>
</protein>
<feature type="transmembrane region" description="Helical" evidence="7">
    <location>
        <begin position="478"/>
        <end position="499"/>
    </location>
</feature>
<feature type="repeat" description="ANK" evidence="5">
    <location>
        <begin position="40"/>
        <end position="72"/>
    </location>
</feature>
<feature type="transmembrane region" description="Helical" evidence="7">
    <location>
        <begin position="511"/>
        <end position="532"/>
    </location>
</feature>
<dbReference type="Gene3D" id="1.25.40.20">
    <property type="entry name" value="Ankyrin repeat-containing domain"/>
    <property type="match status" value="1"/>
</dbReference>
<organism evidence="8 9">
    <name type="scientific">Symbiodinium necroappetens</name>
    <dbReference type="NCBI Taxonomy" id="1628268"/>
    <lineage>
        <taxon>Eukaryota</taxon>
        <taxon>Sar</taxon>
        <taxon>Alveolata</taxon>
        <taxon>Dinophyceae</taxon>
        <taxon>Suessiales</taxon>
        <taxon>Symbiodiniaceae</taxon>
        <taxon>Symbiodinium</taxon>
    </lineage>
</organism>
<keyword evidence="2 7" id="KW-0812">Transmembrane</keyword>
<comment type="caution">
    <text evidence="8">The sequence shown here is derived from an EMBL/GenBank/DDBJ whole genome shotgun (WGS) entry which is preliminary data.</text>
</comment>
<evidence type="ECO:0000313" key="8">
    <source>
        <dbReference type="EMBL" id="CAE7374984.1"/>
    </source>
</evidence>
<evidence type="ECO:0000256" key="2">
    <source>
        <dbReference type="ARBA" id="ARBA00022692"/>
    </source>
</evidence>
<dbReference type="PANTHER" id="PTHR42770">
    <property type="entry name" value="AMINO ACID TRANSPORTER-RELATED"/>
    <property type="match status" value="1"/>
</dbReference>
<keyword evidence="4 7" id="KW-0472">Membrane</keyword>
<keyword evidence="3 7" id="KW-1133">Transmembrane helix</keyword>
<name>A0A812QHW6_9DINO</name>
<dbReference type="Pfam" id="PF12796">
    <property type="entry name" value="Ank_2"/>
    <property type="match status" value="1"/>
</dbReference>
<feature type="transmembrane region" description="Helical" evidence="7">
    <location>
        <begin position="446"/>
        <end position="466"/>
    </location>
</feature>
<proteinExistence type="predicted"/>
<dbReference type="InterPro" id="IPR002110">
    <property type="entry name" value="Ankyrin_rpt"/>
</dbReference>
<feature type="transmembrane region" description="Helical" evidence="7">
    <location>
        <begin position="212"/>
        <end position="230"/>
    </location>
</feature>
<evidence type="ECO:0000256" key="7">
    <source>
        <dbReference type="SAM" id="Phobius"/>
    </source>
</evidence>
<feature type="transmembrane region" description="Helical" evidence="7">
    <location>
        <begin position="346"/>
        <end position="367"/>
    </location>
</feature>